<dbReference type="InterPro" id="IPR012947">
    <property type="entry name" value="tRNA_SAD"/>
</dbReference>
<dbReference type="Proteomes" id="UP001610335">
    <property type="component" value="Unassembled WGS sequence"/>
</dbReference>
<accession>A0ABR4HFH0</accession>
<dbReference type="InterPro" id="IPR009000">
    <property type="entry name" value="Transl_B-barrel_sf"/>
</dbReference>
<dbReference type="SUPFAM" id="SSF50447">
    <property type="entry name" value="Translation proteins"/>
    <property type="match status" value="1"/>
</dbReference>
<keyword evidence="5" id="KW-0436">Ligase</keyword>
<dbReference type="SUPFAM" id="SSF55186">
    <property type="entry name" value="ThrRS/AlaRS common domain"/>
    <property type="match status" value="1"/>
</dbReference>
<dbReference type="PANTHER" id="PTHR43462:SF2">
    <property type="entry name" value="THREONYL AND ALANYL TRNA SYNTHETASE SECOND ADDITIONAL DOMAIN-CONTAINING PROTEIN"/>
    <property type="match status" value="1"/>
</dbReference>
<evidence type="ECO:0000256" key="2">
    <source>
        <dbReference type="ARBA" id="ARBA00004496"/>
    </source>
</evidence>
<comment type="similarity">
    <text evidence="3">Belongs to the class-II aminoacyl-tRNA synthetase family. Alax-L subfamily.</text>
</comment>
<dbReference type="SMART" id="SM00863">
    <property type="entry name" value="tRNA_SAD"/>
    <property type="match status" value="1"/>
</dbReference>
<keyword evidence="6" id="KW-1185">Reference proteome</keyword>
<evidence type="ECO:0000256" key="1">
    <source>
        <dbReference type="ARBA" id="ARBA00001947"/>
    </source>
</evidence>
<dbReference type="InterPro" id="IPR018163">
    <property type="entry name" value="Thr/Ala-tRNA-synth_IIc_edit"/>
</dbReference>
<proteinExistence type="inferred from homology"/>
<dbReference type="Gene3D" id="2.40.30.130">
    <property type="match status" value="1"/>
</dbReference>
<dbReference type="GO" id="GO:0004812">
    <property type="term" value="F:aminoacyl-tRNA ligase activity"/>
    <property type="evidence" value="ECO:0007669"/>
    <property type="project" value="UniProtKB-KW"/>
</dbReference>
<dbReference type="InterPro" id="IPR018165">
    <property type="entry name" value="Ala-tRNA-synth_IIc_core"/>
</dbReference>
<evidence type="ECO:0000259" key="4">
    <source>
        <dbReference type="PROSITE" id="PS50860"/>
    </source>
</evidence>
<feature type="domain" description="Alanyl-transfer RNA synthetases family profile" evidence="4">
    <location>
        <begin position="33"/>
        <end position="295"/>
    </location>
</feature>
<name>A0ABR4HFH0_9EURO</name>
<dbReference type="Gene3D" id="3.30.980.10">
    <property type="entry name" value="Threonyl-trna Synthetase, Chain A, domain 2"/>
    <property type="match status" value="1"/>
</dbReference>
<dbReference type="PROSITE" id="PS50860">
    <property type="entry name" value="AA_TRNA_LIGASE_II_ALA"/>
    <property type="match status" value="1"/>
</dbReference>
<comment type="subcellular location">
    <subcellularLocation>
        <location evidence="2">Cytoplasm</location>
    </subcellularLocation>
</comment>
<dbReference type="EMBL" id="JBFXLS010000132">
    <property type="protein sequence ID" value="KAL2814080.1"/>
    <property type="molecule type" value="Genomic_DNA"/>
</dbReference>
<dbReference type="PANTHER" id="PTHR43462">
    <property type="entry name" value="ALANYL-TRNA EDITING PROTEIN"/>
    <property type="match status" value="1"/>
</dbReference>
<evidence type="ECO:0000313" key="5">
    <source>
        <dbReference type="EMBL" id="KAL2814080.1"/>
    </source>
</evidence>
<evidence type="ECO:0000256" key="3">
    <source>
        <dbReference type="ARBA" id="ARBA00008429"/>
    </source>
</evidence>
<dbReference type="InterPro" id="IPR051335">
    <property type="entry name" value="Alanyl-tRNA_Editing_Enzymes"/>
</dbReference>
<gene>
    <name evidence="5" type="ORF">BDW59DRAFT_154520</name>
</gene>
<protein>
    <submittedName>
        <fullName evidence="5">Threonyl/alanyl tRNA synthetase</fullName>
    </submittedName>
</protein>
<sequence>MRKTTLQSLTLSFRYHHPCHHSRPQPCYRINMTKFPPTIALYQTNEDLWTHCTTVVAVRQLSQLPECDRSLFKQVGEAEHDKHWVVTTTETIFYAQGGGQPYDTGVMHTTLAEGEGVSGARFLISAVRHGSHGQILHLGRFESQGDGTVAFTPGSLVRQALDGERRGLNSRIHTGGHLVGLAVHSLQIPGVTELKAQHYPELSFVDFRGTIASAHREAIETRVNEFVQRALPVTVHWWTRQEVRDKCKAVPEGIPVAPGNGDEEMVRVVDIEGAGAYPCGGTHVPDASHVGRVAVKKISRSKGNSKISYKLVV</sequence>
<evidence type="ECO:0000313" key="6">
    <source>
        <dbReference type="Proteomes" id="UP001610335"/>
    </source>
</evidence>
<keyword evidence="5" id="KW-0030">Aminoacyl-tRNA synthetase</keyword>
<comment type="cofactor">
    <cofactor evidence="1">
        <name>Zn(2+)</name>
        <dbReference type="ChEBI" id="CHEBI:29105"/>
    </cofactor>
</comment>
<reference evidence="5 6" key="1">
    <citation type="submission" date="2024-07" db="EMBL/GenBank/DDBJ databases">
        <title>Section-level genome sequencing and comparative genomics of Aspergillus sections Usti and Cavernicolus.</title>
        <authorList>
            <consortium name="Lawrence Berkeley National Laboratory"/>
            <person name="Nybo J.L."/>
            <person name="Vesth T.C."/>
            <person name="Theobald S."/>
            <person name="Frisvad J.C."/>
            <person name="Larsen T.O."/>
            <person name="Kjaerboelling I."/>
            <person name="Rothschild-Mancinelli K."/>
            <person name="Lyhne E.K."/>
            <person name="Kogle M.E."/>
            <person name="Barry K."/>
            <person name="Clum A."/>
            <person name="Na H."/>
            <person name="Ledsgaard L."/>
            <person name="Lin J."/>
            <person name="Lipzen A."/>
            <person name="Kuo A."/>
            <person name="Riley R."/>
            <person name="Mondo S."/>
            <person name="LaButti K."/>
            <person name="Haridas S."/>
            <person name="Pangalinan J."/>
            <person name="Salamov A.A."/>
            <person name="Simmons B.A."/>
            <person name="Magnuson J.K."/>
            <person name="Chen J."/>
            <person name="Drula E."/>
            <person name="Henrissat B."/>
            <person name="Wiebenga A."/>
            <person name="Lubbers R.J."/>
            <person name="Gomes A.C."/>
            <person name="Makela M.R."/>
            <person name="Stajich J."/>
            <person name="Grigoriev I.V."/>
            <person name="Mortensen U.H."/>
            <person name="De vries R.P."/>
            <person name="Baker S.E."/>
            <person name="Andersen M.R."/>
        </authorList>
    </citation>
    <scope>NUCLEOTIDE SEQUENCE [LARGE SCALE GENOMIC DNA]</scope>
    <source>
        <strain evidence="5 6">CBS 600.67</strain>
    </source>
</reference>
<dbReference type="Pfam" id="PF07973">
    <property type="entry name" value="tRNA_SAD"/>
    <property type="match status" value="1"/>
</dbReference>
<comment type="caution">
    <text evidence="5">The sequence shown here is derived from an EMBL/GenBank/DDBJ whole genome shotgun (WGS) entry which is preliminary data.</text>
</comment>
<organism evidence="5 6">
    <name type="scientific">Aspergillus cavernicola</name>
    <dbReference type="NCBI Taxonomy" id="176166"/>
    <lineage>
        <taxon>Eukaryota</taxon>
        <taxon>Fungi</taxon>
        <taxon>Dikarya</taxon>
        <taxon>Ascomycota</taxon>
        <taxon>Pezizomycotina</taxon>
        <taxon>Eurotiomycetes</taxon>
        <taxon>Eurotiomycetidae</taxon>
        <taxon>Eurotiales</taxon>
        <taxon>Aspergillaceae</taxon>
        <taxon>Aspergillus</taxon>
        <taxon>Aspergillus subgen. Nidulantes</taxon>
    </lineage>
</organism>